<evidence type="ECO:0000313" key="1">
    <source>
        <dbReference type="EMBL" id="JAG19870.1"/>
    </source>
</evidence>
<sequence length="102" mass="11163">KVYMVSLIHVEKDFTSDPPIVGVFQSGVPNTIVENPELPFTLYCNEKKGDDVQMVFAQTPTVHFVGAKTVSKRNAFPVDGNRKYAIALVKPGKDAKIVQANG</sequence>
<organism evidence="1">
    <name type="scientific">Lygus hesperus</name>
    <name type="common">Western plant bug</name>
    <dbReference type="NCBI Taxonomy" id="30085"/>
    <lineage>
        <taxon>Eukaryota</taxon>
        <taxon>Metazoa</taxon>
        <taxon>Ecdysozoa</taxon>
        <taxon>Arthropoda</taxon>
        <taxon>Hexapoda</taxon>
        <taxon>Insecta</taxon>
        <taxon>Pterygota</taxon>
        <taxon>Neoptera</taxon>
        <taxon>Paraneoptera</taxon>
        <taxon>Hemiptera</taxon>
        <taxon>Heteroptera</taxon>
        <taxon>Panheteroptera</taxon>
        <taxon>Cimicomorpha</taxon>
        <taxon>Miridae</taxon>
        <taxon>Mirini</taxon>
        <taxon>Lygus</taxon>
    </lineage>
</organism>
<proteinExistence type="predicted"/>
<gene>
    <name evidence="1" type="primary">rimP_0</name>
    <name evidence="1" type="ORF">CM83_102820</name>
</gene>
<reference evidence="1" key="2">
    <citation type="submission" date="2014-07" db="EMBL/GenBank/DDBJ databases">
        <authorList>
            <person name="Hull J."/>
        </authorList>
    </citation>
    <scope>NUCLEOTIDE SEQUENCE</scope>
</reference>
<reference evidence="1" key="1">
    <citation type="journal article" date="2014" name="PLoS ONE">
        <title>Transcriptome-Based Identification of ABC Transporters in the Western Tarnished Plant Bug Lygus hesperus.</title>
        <authorList>
            <person name="Hull J.J."/>
            <person name="Chaney K."/>
            <person name="Geib S.M."/>
            <person name="Fabrick J.A."/>
            <person name="Brent C.S."/>
            <person name="Walsh D."/>
            <person name="Lavine L.C."/>
        </authorList>
    </citation>
    <scope>NUCLEOTIDE SEQUENCE</scope>
</reference>
<protein>
    <submittedName>
        <fullName evidence="1">Ribosome maturation factor RimP</fullName>
    </submittedName>
</protein>
<name>A0A0A9XRZ9_LYGHE</name>
<dbReference type="EMBL" id="GBHO01023734">
    <property type="protein sequence ID" value="JAG19870.1"/>
    <property type="molecule type" value="Transcribed_RNA"/>
</dbReference>
<accession>A0A0A9XRZ9</accession>
<dbReference type="AlphaFoldDB" id="A0A0A9XRZ9"/>
<feature type="non-terminal residue" evidence="1">
    <location>
        <position position="1"/>
    </location>
</feature>